<accession>C8XI95</accession>
<dbReference type="HOGENOM" id="CLU_066183_0_0_11"/>
<evidence type="ECO:0000313" key="2">
    <source>
        <dbReference type="Proteomes" id="UP000002218"/>
    </source>
</evidence>
<evidence type="ECO:0000313" key="1">
    <source>
        <dbReference type="EMBL" id="ACV78464.1"/>
    </source>
</evidence>
<dbReference type="KEGG" id="nml:Namu_2086"/>
<protein>
    <recommendedName>
        <fullName evidence="3">20S proteasome A and B subunits</fullName>
    </recommendedName>
</protein>
<dbReference type="eggNOG" id="COG3484">
    <property type="taxonomic scope" value="Bacteria"/>
</dbReference>
<sequence>MTYCLAIRLNDGLVFMSDTRTNAGLDNISTYRKLHVFTPGPDRTFVLQSAGNLATTQEVLDRLAHDLQAPGTAESLATVTTMYEAALYVGRVSRIVVDAHRAGLMSSGADGTATFILGGQIGDAAADILLIYPEGNYIRASDDRPFLQIGESKYGKFMLDIAVRAHANLAVAAKIALASMMSTARANLSVGPPYDLAIYRNGSAHLDEFRITEDSVILERLRELWEKHIMAALHELPAVTDLDELVAGAPTHHSPGSS</sequence>
<keyword evidence="2" id="KW-1185">Reference proteome</keyword>
<dbReference type="PIRSF" id="PIRSF009120">
    <property type="entry name" value="UCP009120_prtse"/>
    <property type="match status" value="1"/>
</dbReference>
<gene>
    <name evidence="1" type="ordered locus">Namu_2086</name>
</gene>
<dbReference type="Proteomes" id="UP000002218">
    <property type="component" value="Chromosome"/>
</dbReference>
<dbReference type="STRING" id="479431.Namu_2086"/>
<name>C8XI95_NAKMY</name>
<reference evidence="1 2" key="2">
    <citation type="journal article" date="2010" name="Stand. Genomic Sci.">
        <title>Complete genome sequence of Nakamurella multipartita type strain (Y-104).</title>
        <authorList>
            <person name="Tice H."/>
            <person name="Mayilraj S."/>
            <person name="Sims D."/>
            <person name="Lapidus A."/>
            <person name="Nolan M."/>
            <person name="Lucas S."/>
            <person name="Glavina Del Rio T."/>
            <person name="Copeland A."/>
            <person name="Cheng J.F."/>
            <person name="Meincke L."/>
            <person name="Bruce D."/>
            <person name="Goodwin L."/>
            <person name="Pitluck S."/>
            <person name="Ivanova N."/>
            <person name="Mavromatis K."/>
            <person name="Ovchinnikova G."/>
            <person name="Pati A."/>
            <person name="Chen A."/>
            <person name="Palaniappan K."/>
            <person name="Land M."/>
            <person name="Hauser L."/>
            <person name="Chang Y.J."/>
            <person name="Jeffries C.D."/>
            <person name="Detter J.C."/>
            <person name="Brettin T."/>
            <person name="Rohde M."/>
            <person name="Goker M."/>
            <person name="Bristow J."/>
            <person name="Eisen J.A."/>
            <person name="Markowitz V."/>
            <person name="Hugenholtz P."/>
            <person name="Kyrpides N.C."/>
            <person name="Klenk H.P."/>
            <person name="Chen F."/>
        </authorList>
    </citation>
    <scope>NUCLEOTIDE SEQUENCE [LARGE SCALE GENOMIC DNA]</scope>
    <source>
        <strain evidence="2">ATCC 700099 / DSM 44233 / CIP 104796 / JCM 9543 / NBRC 105858 / Y-104</strain>
    </source>
</reference>
<dbReference type="InterPro" id="IPR016545">
    <property type="entry name" value="UCP009120_prtse"/>
</dbReference>
<dbReference type="Gene3D" id="3.60.20.10">
    <property type="entry name" value="Glutamine Phosphoribosylpyrophosphate, subunit 1, domain 1"/>
    <property type="match status" value="1"/>
</dbReference>
<organism evidence="1 2">
    <name type="scientific">Nakamurella multipartita (strain ATCC 700099 / DSM 44233 / CIP 104796 / JCM 9543 / NBRC 105858 / Y-104)</name>
    <name type="common">Microsphaera multipartita</name>
    <dbReference type="NCBI Taxonomy" id="479431"/>
    <lineage>
        <taxon>Bacteria</taxon>
        <taxon>Bacillati</taxon>
        <taxon>Actinomycetota</taxon>
        <taxon>Actinomycetes</taxon>
        <taxon>Nakamurellales</taxon>
        <taxon>Nakamurellaceae</taxon>
        <taxon>Nakamurella</taxon>
    </lineage>
</organism>
<reference evidence="2" key="1">
    <citation type="submission" date="2009-09" db="EMBL/GenBank/DDBJ databases">
        <title>The complete genome of Nakamurella multipartita DSM 44233.</title>
        <authorList>
            <consortium name="US DOE Joint Genome Institute (JGI-PGF)"/>
            <person name="Lucas S."/>
            <person name="Copeland A."/>
            <person name="Lapidus A."/>
            <person name="Glavina del Rio T."/>
            <person name="Dalin E."/>
            <person name="Tice H."/>
            <person name="Bruce D."/>
            <person name="Goodwin L."/>
            <person name="Pitluck S."/>
            <person name="Kyrpides N."/>
            <person name="Mavromatis K."/>
            <person name="Ivanova N."/>
            <person name="Ovchinnikova G."/>
            <person name="Sims D."/>
            <person name="Meincke L."/>
            <person name="Brettin T."/>
            <person name="Detter J.C."/>
            <person name="Han C."/>
            <person name="Larimer F."/>
            <person name="Land M."/>
            <person name="Hauser L."/>
            <person name="Markowitz V."/>
            <person name="Cheng J.-F."/>
            <person name="Hugenholtz P."/>
            <person name="Woyke T."/>
            <person name="Wu D."/>
            <person name="Klenk H.-P."/>
            <person name="Eisen J.A."/>
        </authorList>
    </citation>
    <scope>NUCLEOTIDE SEQUENCE [LARGE SCALE GENOMIC DNA]</scope>
    <source>
        <strain evidence="2">ATCC 700099 / DSM 44233 / CIP 104796 / JCM 9543 / NBRC 105858 / Y-104</strain>
    </source>
</reference>
<proteinExistence type="predicted"/>
<dbReference type="SUPFAM" id="SSF56235">
    <property type="entry name" value="N-terminal nucleophile aminohydrolases (Ntn hydrolases)"/>
    <property type="match status" value="1"/>
</dbReference>
<evidence type="ECO:0008006" key="3">
    <source>
        <dbReference type="Google" id="ProtNLM"/>
    </source>
</evidence>
<dbReference type="InterPro" id="IPR029055">
    <property type="entry name" value="Ntn_hydrolases_N"/>
</dbReference>
<dbReference type="AlphaFoldDB" id="C8XI95"/>
<dbReference type="InParanoid" id="C8XI95"/>
<dbReference type="EMBL" id="CP001737">
    <property type="protein sequence ID" value="ACV78464.1"/>
    <property type="molecule type" value="Genomic_DNA"/>
</dbReference>